<dbReference type="PROSITE" id="PS50255">
    <property type="entry name" value="CYTOCHROME_B5_2"/>
    <property type="match status" value="1"/>
</dbReference>
<dbReference type="Pfam" id="PF00173">
    <property type="entry name" value="Cyt-b5"/>
    <property type="match status" value="1"/>
</dbReference>
<dbReference type="PANTHER" id="PTHR19359:SF150">
    <property type="entry name" value="CYTOCHROME B5"/>
    <property type="match status" value="1"/>
</dbReference>
<dbReference type="InterPro" id="IPR036400">
    <property type="entry name" value="Cyt_B5-like_heme/steroid_sf"/>
</dbReference>
<dbReference type="GO" id="GO:0020037">
    <property type="term" value="F:heme binding"/>
    <property type="evidence" value="ECO:0007669"/>
    <property type="project" value="UniProtKB-UniRule"/>
</dbReference>
<evidence type="ECO:0000256" key="4">
    <source>
        <dbReference type="ARBA" id="ARBA00022692"/>
    </source>
</evidence>
<keyword evidence="2" id="KW-0813">Transport</keyword>
<proteinExistence type="inferred from homology"/>
<dbReference type="EMBL" id="KB008130">
    <property type="protein sequence ID" value="ELR12116.1"/>
    <property type="molecule type" value="Genomic_DNA"/>
</dbReference>
<keyword evidence="5 13" id="KW-0479">Metal-binding</keyword>
<evidence type="ECO:0000256" key="3">
    <source>
        <dbReference type="ARBA" id="ARBA00022617"/>
    </source>
</evidence>
<comment type="subcellular location">
    <subcellularLocation>
        <location evidence="1">Endoplasmic reticulum membrane</location>
        <topology evidence="1">Single-pass membrane protein</topology>
        <orientation evidence="1">Cytoplasmic side</orientation>
    </subcellularLocation>
    <subcellularLocation>
        <location evidence="11">Microsome membrane</location>
        <topology evidence="11">Single-pass membrane protein</topology>
        <orientation evidence="11">Cytoplasmic side</orientation>
    </subcellularLocation>
</comment>
<evidence type="ECO:0000256" key="1">
    <source>
        <dbReference type="ARBA" id="ARBA00004131"/>
    </source>
</evidence>
<reference evidence="15 16" key="1">
    <citation type="journal article" date="2013" name="Genome Biol.">
        <title>Genome of Acanthamoeba castellanii highlights extensive lateral gene transfer and early evolution of tyrosine kinase signaling.</title>
        <authorList>
            <person name="Clarke M."/>
            <person name="Lohan A.J."/>
            <person name="Liu B."/>
            <person name="Lagkouvardos I."/>
            <person name="Roy S."/>
            <person name="Zafar N."/>
            <person name="Bertelli C."/>
            <person name="Schilde C."/>
            <person name="Kianianmomeni A."/>
            <person name="Burglin T.R."/>
            <person name="Frech C."/>
            <person name="Turcotte B."/>
            <person name="Kopec K.O."/>
            <person name="Synnott J.M."/>
            <person name="Choo C."/>
            <person name="Paponov I."/>
            <person name="Finkler A."/>
            <person name="Soon Heng Tan C."/>
            <person name="Hutchins A.P."/>
            <person name="Weinmeier T."/>
            <person name="Rattei T."/>
            <person name="Chu J.S."/>
            <person name="Gimenez G."/>
            <person name="Irimia M."/>
            <person name="Rigden D.J."/>
            <person name="Fitzpatrick D.A."/>
            <person name="Lorenzo-Morales J."/>
            <person name="Bateman A."/>
            <person name="Chiu C.H."/>
            <person name="Tang P."/>
            <person name="Hegemann P."/>
            <person name="Fromm H."/>
            <person name="Raoult D."/>
            <person name="Greub G."/>
            <person name="Miranda-Saavedra D."/>
            <person name="Chen N."/>
            <person name="Nash P."/>
            <person name="Ginger M.L."/>
            <person name="Horn M."/>
            <person name="Schaap P."/>
            <person name="Caler L."/>
            <person name="Loftus B."/>
        </authorList>
    </citation>
    <scope>NUCLEOTIDE SEQUENCE [LARGE SCALE GENOMIC DNA]</scope>
    <source>
        <strain evidence="15 16">Neff</strain>
    </source>
</reference>
<dbReference type="InterPro" id="IPR050668">
    <property type="entry name" value="Cytochrome_b5"/>
</dbReference>
<dbReference type="STRING" id="1257118.L8GIZ1"/>
<evidence type="ECO:0000256" key="2">
    <source>
        <dbReference type="ARBA" id="ARBA00022448"/>
    </source>
</evidence>
<gene>
    <name evidence="15" type="ORF">ACA1_014250</name>
</gene>
<evidence type="ECO:0000259" key="14">
    <source>
        <dbReference type="PROSITE" id="PS50255"/>
    </source>
</evidence>
<dbReference type="Proteomes" id="UP000011083">
    <property type="component" value="Unassembled WGS sequence"/>
</dbReference>
<keyword evidence="10" id="KW-0472">Membrane</keyword>
<evidence type="ECO:0000313" key="16">
    <source>
        <dbReference type="Proteomes" id="UP000011083"/>
    </source>
</evidence>
<dbReference type="GO" id="GO:0005789">
    <property type="term" value="C:endoplasmic reticulum membrane"/>
    <property type="evidence" value="ECO:0007669"/>
    <property type="project" value="UniProtKB-SubCell"/>
</dbReference>
<dbReference type="SMART" id="SM01117">
    <property type="entry name" value="Cyt-b5"/>
    <property type="match status" value="1"/>
</dbReference>
<dbReference type="GO" id="GO:0046872">
    <property type="term" value="F:metal ion binding"/>
    <property type="evidence" value="ECO:0007669"/>
    <property type="project" value="UniProtKB-UniRule"/>
</dbReference>
<evidence type="ECO:0000256" key="10">
    <source>
        <dbReference type="ARBA" id="ARBA00023136"/>
    </source>
</evidence>
<evidence type="ECO:0000256" key="7">
    <source>
        <dbReference type="ARBA" id="ARBA00022848"/>
    </source>
</evidence>
<evidence type="ECO:0000256" key="8">
    <source>
        <dbReference type="ARBA" id="ARBA00022982"/>
    </source>
</evidence>
<keyword evidence="8" id="KW-0249">Electron transport</keyword>
<organism evidence="15 16">
    <name type="scientific">Acanthamoeba castellanii (strain ATCC 30010 / Neff)</name>
    <dbReference type="NCBI Taxonomy" id="1257118"/>
    <lineage>
        <taxon>Eukaryota</taxon>
        <taxon>Amoebozoa</taxon>
        <taxon>Discosea</taxon>
        <taxon>Longamoebia</taxon>
        <taxon>Centramoebida</taxon>
        <taxon>Acanthamoebidae</taxon>
        <taxon>Acanthamoeba</taxon>
    </lineage>
</organism>
<evidence type="ECO:0000313" key="15">
    <source>
        <dbReference type="EMBL" id="ELR12116.1"/>
    </source>
</evidence>
<dbReference type="OrthoDB" id="14671at2759"/>
<evidence type="ECO:0000256" key="13">
    <source>
        <dbReference type="RuleBase" id="RU362121"/>
    </source>
</evidence>
<keyword evidence="4" id="KW-0812">Transmembrane</keyword>
<dbReference type="InterPro" id="IPR018506">
    <property type="entry name" value="Cyt_B5_heme-BS"/>
</dbReference>
<evidence type="ECO:0000256" key="5">
    <source>
        <dbReference type="ARBA" id="ARBA00022723"/>
    </source>
</evidence>
<dbReference type="SUPFAM" id="SSF55856">
    <property type="entry name" value="Cytochrome b5-like heme/steroid binding domain"/>
    <property type="match status" value="1"/>
</dbReference>
<keyword evidence="16" id="KW-1185">Reference proteome</keyword>
<evidence type="ECO:0000256" key="12">
    <source>
        <dbReference type="ARBA" id="ARBA00038168"/>
    </source>
</evidence>
<keyword evidence="7" id="KW-0492">Microsome</keyword>
<dbReference type="FunFam" id="3.10.120.10:FF:000002">
    <property type="entry name" value="Cytochrome b5 type B"/>
    <property type="match status" value="1"/>
</dbReference>
<dbReference type="OMA" id="TWICIEN"/>
<dbReference type="VEuPathDB" id="AmoebaDB:ACA1_014250"/>
<dbReference type="RefSeq" id="XP_004334129.1">
    <property type="nucleotide sequence ID" value="XM_004334081.1"/>
</dbReference>
<dbReference type="GeneID" id="14912591"/>
<dbReference type="KEGG" id="acan:ACA1_014250"/>
<dbReference type="PROSITE" id="PS00191">
    <property type="entry name" value="CYTOCHROME_B5_1"/>
    <property type="match status" value="1"/>
</dbReference>
<keyword evidence="3 13" id="KW-0349">Heme</keyword>
<name>L8GIZ1_ACACF</name>
<protein>
    <submittedName>
        <fullName evidence="15">Cytochrome b5 family protein</fullName>
    </submittedName>
</protein>
<feature type="domain" description="Cytochrome b5 heme-binding" evidence="14">
    <location>
        <begin position="2"/>
        <end position="77"/>
    </location>
</feature>
<sequence length="78" mass="8647">MSKKYSAADVAKHNKMEDLWTIYKGKVYDITSFVDEHPGGDVLLQGAGIDSTELFDDVGHSDEATGMLKQYYIGELSD</sequence>
<evidence type="ECO:0000256" key="9">
    <source>
        <dbReference type="ARBA" id="ARBA00023004"/>
    </source>
</evidence>
<dbReference type="InterPro" id="IPR001199">
    <property type="entry name" value="Cyt_B5-like_heme/steroid-bd"/>
</dbReference>
<accession>L8GIZ1</accession>
<dbReference type="PANTHER" id="PTHR19359">
    <property type="entry name" value="CYTOCHROME B5"/>
    <property type="match status" value="1"/>
</dbReference>
<keyword evidence="6" id="KW-0256">Endoplasmic reticulum</keyword>
<comment type="similarity">
    <text evidence="12 13">Belongs to the cytochrome b5 family.</text>
</comment>
<evidence type="ECO:0000256" key="11">
    <source>
        <dbReference type="ARBA" id="ARBA00037877"/>
    </source>
</evidence>
<dbReference type="Gene3D" id="3.10.120.10">
    <property type="entry name" value="Cytochrome b5-like heme/steroid binding domain"/>
    <property type="match status" value="1"/>
</dbReference>
<evidence type="ECO:0000256" key="6">
    <source>
        <dbReference type="ARBA" id="ARBA00022824"/>
    </source>
</evidence>
<dbReference type="AlphaFoldDB" id="L8GIZ1"/>
<dbReference type="PRINTS" id="PR00363">
    <property type="entry name" value="CYTOCHROMEB5"/>
</dbReference>
<keyword evidence="9 13" id="KW-0408">Iron</keyword>